<proteinExistence type="predicted"/>
<reference evidence="1 2" key="1">
    <citation type="submission" date="2013-01" db="EMBL/GenBank/DDBJ databases">
        <authorList>
            <person name="Harkins D.M."/>
            <person name="Durkin A.S."/>
            <person name="Brinkac L.M."/>
            <person name="Haft D.H."/>
            <person name="Selengut J.D."/>
            <person name="Sanka R."/>
            <person name="DePew J."/>
            <person name="Purushe J."/>
            <person name="Matthias M.A."/>
            <person name="Vinetz J.M."/>
            <person name="Sutton G.G."/>
            <person name="Nierman W.C."/>
            <person name="Fouts D.E."/>
        </authorList>
    </citation>
    <scope>NUCLEOTIDE SEQUENCE [LARGE SCALE GENOMIC DNA]</scope>
    <source>
        <strain evidence="1 2">ZUN142</strain>
    </source>
</reference>
<dbReference type="EMBL" id="AHOP02000001">
    <property type="protein sequence ID" value="EMO43036.1"/>
    <property type="molecule type" value="Genomic_DNA"/>
</dbReference>
<dbReference type="AlphaFoldDB" id="M6UJS7"/>
<accession>M6UJS7</accession>
<name>M6UJS7_9LEPT</name>
<sequence>MLRLLKSKYAKNGIEFPFPWTQPILPKIKMEKEMKVFMYKVTEKGSNNYRKSCIEIEF</sequence>
<dbReference type="Proteomes" id="UP000012153">
    <property type="component" value="Unassembled WGS sequence"/>
</dbReference>
<protein>
    <submittedName>
        <fullName evidence="1">Uncharacterized protein</fullName>
    </submittedName>
</protein>
<evidence type="ECO:0000313" key="1">
    <source>
        <dbReference type="EMBL" id="EMO43036.1"/>
    </source>
</evidence>
<comment type="caution">
    <text evidence="1">The sequence shown here is derived from an EMBL/GenBank/DDBJ whole genome shotgun (WGS) entry which is preliminary data.</text>
</comment>
<gene>
    <name evidence="1" type="ORF">LEP1GSC186_2617</name>
</gene>
<organism evidence="1 2">
    <name type="scientific">Leptospira noguchii serovar Autumnalis str. ZUN142</name>
    <dbReference type="NCBI Taxonomy" id="1085540"/>
    <lineage>
        <taxon>Bacteria</taxon>
        <taxon>Pseudomonadati</taxon>
        <taxon>Spirochaetota</taxon>
        <taxon>Spirochaetia</taxon>
        <taxon>Leptospirales</taxon>
        <taxon>Leptospiraceae</taxon>
        <taxon>Leptospira</taxon>
    </lineage>
</organism>
<evidence type="ECO:0000313" key="2">
    <source>
        <dbReference type="Proteomes" id="UP000012153"/>
    </source>
</evidence>